<protein>
    <submittedName>
        <fullName evidence="2">Phosphotransferase family protein</fullName>
    </submittedName>
</protein>
<proteinExistence type="predicted"/>
<dbReference type="Gene3D" id="3.30.200.20">
    <property type="entry name" value="Phosphorylase Kinase, domain 1"/>
    <property type="match status" value="1"/>
</dbReference>
<gene>
    <name evidence="2" type="ORF">GCM10023321_53020</name>
</gene>
<dbReference type="PANTHER" id="PTHR21310">
    <property type="entry name" value="AMINOGLYCOSIDE PHOSPHOTRANSFERASE-RELATED-RELATED"/>
    <property type="match status" value="1"/>
</dbReference>
<dbReference type="Pfam" id="PF01636">
    <property type="entry name" value="APH"/>
    <property type="match status" value="1"/>
</dbReference>
<evidence type="ECO:0000313" key="2">
    <source>
        <dbReference type="EMBL" id="GAA5164498.1"/>
    </source>
</evidence>
<dbReference type="InterPro" id="IPR011009">
    <property type="entry name" value="Kinase-like_dom_sf"/>
</dbReference>
<feature type="domain" description="Aminoglycoside phosphotransferase" evidence="1">
    <location>
        <begin position="32"/>
        <end position="275"/>
    </location>
</feature>
<dbReference type="InterPro" id="IPR051678">
    <property type="entry name" value="AGP_Transferase"/>
</dbReference>
<accession>A0ABP9QMZ7</accession>
<comment type="caution">
    <text evidence="2">The sequence shown here is derived from an EMBL/GenBank/DDBJ whole genome shotgun (WGS) entry which is preliminary data.</text>
</comment>
<dbReference type="InterPro" id="IPR002575">
    <property type="entry name" value="Aminoglycoside_PTrfase"/>
</dbReference>
<evidence type="ECO:0000259" key="1">
    <source>
        <dbReference type="Pfam" id="PF01636"/>
    </source>
</evidence>
<dbReference type="Proteomes" id="UP001428817">
    <property type="component" value="Unassembled WGS sequence"/>
</dbReference>
<dbReference type="CDD" id="cd05154">
    <property type="entry name" value="ACAD10_11_N-like"/>
    <property type="match status" value="1"/>
</dbReference>
<sequence length="335" mass="36597">MTEVTPDQTDRTVRADAVRRWLDCAELSVAGRPGAGGWSGETVFLVADGRPLVLRTAPARRGMFAEHDLGTQVRCLRHVRAHGLPAPEIVAADLAGEVLGRPAYVMERVPGRVPADDDPPFTRAGFLVDATVEERHRYSADLVDRIAELHRIPALPGLPVGPAPKDHLTWCAGQRAGIETGAELVERARAVLESTAPPADGPVALLWGDARPANTVVGDDFRVAALLDWELAGTGAPEFDIAWLLEMNRLRAPGGADPPLDGFLSEEQTWRRWAGHAGREPQARRWHHRFAAYRVVVLMDLHLADRVRRGELAADHPVRTDNRARRRLAALLAGA</sequence>
<name>A0ABP9QMZ7_9PSEU</name>
<dbReference type="SUPFAM" id="SSF56112">
    <property type="entry name" value="Protein kinase-like (PK-like)"/>
    <property type="match status" value="1"/>
</dbReference>
<organism evidence="2 3">
    <name type="scientific">Pseudonocardia eucalypti</name>
    <dbReference type="NCBI Taxonomy" id="648755"/>
    <lineage>
        <taxon>Bacteria</taxon>
        <taxon>Bacillati</taxon>
        <taxon>Actinomycetota</taxon>
        <taxon>Actinomycetes</taxon>
        <taxon>Pseudonocardiales</taxon>
        <taxon>Pseudonocardiaceae</taxon>
        <taxon>Pseudonocardia</taxon>
    </lineage>
</organism>
<dbReference type="InterPro" id="IPR041726">
    <property type="entry name" value="ACAD10_11_N"/>
</dbReference>
<evidence type="ECO:0000313" key="3">
    <source>
        <dbReference type="Proteomes" id="UP001428817"/>
    </source>
</evidence>
<dbReference type="Gene3D" id="3.90.1200.10">
    <property type="match status" value="1"/>
</dbReference>
<dbReference type="RefSeq" id="WP_185062397.1">
    <property type="nucleotide sequence ID" value="NZ_BAABJP010000030.1"/>
</dbReference>
<reference evidence="3" key="1">
    <citation type="journal article" date="2019" name="Int. J. Syst. Evol. Microbiol.">
        <title>The Global Catalogue of Microorganisms (GCM) 10K type strain sequencing project: providing services to taxonomists for standard genome sequencing and annotation.</title>
        <authorList>
            <consortium name="The Broad Institute Genomics Platform"/>
            <consortium name="The Broad Institute Genome Sequencing Center for Infectious Disease"/>
            <person name="Wu L."/>
            <person name="Ma J."/>
        </authorList>
    </citation>
    <scope>NUCLEOTIDE SEQUENCE [LARGE SCALE GENOMIC DNA]</scope>
    <source>
        <strain evidence="3">JCM 18303</strain>
    </source>
</reference>
<dbReference type="EMBL" id="BAABJP010000030">
    <property type="protein sequence ID" value="GAA5164498.1"/>
    <property type="molecule type" value="Genomic_DNA"/>
</dbReference>
<keyword evidence="3" id="KW-1185">Reference proteome</keyword>